<keyword evidence="2" id="KW-1133">Transmembrane helix</keyword>
<dbReference type="PANTHER" id="PTHR34978">
    <property type="entry name" value="POSSIBLE SENSOR-TRANSDUCER PROTEIN BLAR"/>
    <property type="match status" value="1"/>
</dbReference>
<evidence type="ECO:0000313" key="5">
    <source>
        <dbReference type="Proteomes" id="UP000322791"/>
    </source>
</evidence>
<sequence length="868" mass="96707">MNWLEQTLSPALVRALGWTLVHSLWQGAVVALALGGLLLLLRKHSADVRYRVAGLALGTMLLLATVTFARYYYAALTEVPSTMQLPADTADIRLAAWQPTQEAASTATSTAAVEPVGKIATWQQYFDQNLPVLVTAWLLGLLAMTLRLLGGLAYVQRLRHYRVQPLGLEWQRRLGTLAEKANLQRPVALLESALVRVPMVVGHLRPVILLPLGTVTGLSQTYLEAILAHELAHVARRDYLMNLVQSVAEILFFYHPAVWFVTATLRVERENCCDDTATALVGGNPLTLARALTALAELNLAPRLTPQLAMAAVGSRGTLLSRVRRLVQGRTAPTFTEGFMAACVVLGGFMLLSTAVALADPRPLAHPQNPLGTLLPASFMADDTTKQQVVSELAPQVAKVPAQVEVDELQEDDPKSRQKTKRGRANEQVVIVDAPAPGMMSGREANTVVIEKDKKGRVTNLMVNGQPVETASKAGRKGKTTTEVIRVAPNGYVFRNQGNPDFNFQFDNGTPQRFPMPGPSKKDMVKLRQLSRLQNGAGHTFSFNWENSNGAGADWQEQTREALRLAERKLDQAYREAETQEERDRIEEAQERLQERQERLREQQEELDEARHEGLSDQEQRQMDEAMRLHDEAMREHDREMRDFDREMLEHDRDMQRHDEELRRVDEARRREDNKLESALARQLLRDGLIKNLNTYQLSLNTREMMVNGKKQPVAVRDKYLRLFTETSGRTLKTGSFSITRQTNKNININYSGGAAPRPPQPPRPPRAPRVAVAPAPPAPVPFSAPAPPAPPAPPHLDSDEIRAELRKDGLLGATEKSFQFQLNDDGLTVNGKAQSAAMARKYRRLLDVPEPTPGQKRKQTVQISVSE</sequence>
<keyword evidence="2" id="KW-0812">Transmembrane</keyword>
<feature type="transmembrane region" description="Helical" evidence="2">
    <location>
        <begin position="339"/>
        <end position="359"/>
    </location>
</feature>
<dbReference type="InterPro" id="IPR008756">
    <property type="entry name" value="Peptidase_M56"/>
</dbReference>
<feature type="region of interest" description="Disordered" evidence="1">
    <location>
        <begin position="845"/>
        <end position="868"/>
    </location>
</feature>
<proteinExistence type="predicted"/>
<keyword evidence="4" id="KW-0378">Hydrolase</keyword>
<feature type="region of interest" description="Disordered" evidence="1">
    <location>
        <begin position="575"/>
        <end position="621"/>
    </location>
</feature>
<dbReference type="GO" id="GO:0006508">
    <property type="term" value="P:proteolysis"/>
    <property type="evidence" value="ECO:0007669"/>
    <property type="project" value="UniProtKB-KW"/>
</dbReference>
<dbReference type="InterPro" id="IPR052173">
    <property type="entry name" value="Beta-lactam_resp_regulator"/>
</dbReference>
<feature type="transmembrane region" description="Helical" evidence="2">
    <location>
        <begin position="52"/>
        <end position="73"/>
    </location>
</feature>
<evidence type="ECO:0000259" key="3">
    <source>
        <dbReference type="Pfam" id="PF05569"/>
    </source>
</evidence>
<feature type="region of interest" description="Disordered" evidence="1">
    <location>
        <begin position="751"/>
        <end position="796"/>
    </location>
</feature>
<feature type="compositionally biased region" description="Pro residues" evidence="1">
    <location>
        <begin position="775"/>
        <end position="795"/>
    </location>
</feature>
<keyword evidence="2" id="KW-0472">Membrane</keyword>
<dbReference type="Pfam" id="PF05569">
    <property type="entry name" value="Peptidase_M56"/>
    <property type="match status" value="1"/>
</dbReference>
<feature type="transmembrane region" description="Helical" evidence="2">
    <location>
        <begin position="132"/>
        <end position="155"/>
    </location>
</feature>
<evidence type="ECO:0000313" key="4">
    <source>
        <dbReference type="EMBL" id="TYZ05806.1"/>
    </source>
</evidence>
<dbReference type="RefSeq" id="WP_149072914.1">
    <property type="nucleotide sequence ID" value="NZ_VTHL01000037.1"/>
</dbReference>
<dbReference type="Gene3D" id="3.30.2010.10">
    <property type="entry name" value="Metalloproteases ('zincins'), catalytic domain"/>
    <property type="match status" value="1"/>
</dbReference>
<keyword evidence="5" id="KW-1185">Reference proteome</keyword>
<name>A0A5D6UQE0_9BACT</name>
<comment type="caution">
    <text evidence="4">The sequence shown here is derived from an EMBL/GenBank/DDBJ whole genome shotgun (WGS) entry which is preliminary data.</text>
</comment>
<reference evidence="4 5" key="1">
    <citation type="submission" date="2019-08" db="EMBL/GenBank/DDBJ databases">
        <authorList>
            <person name="Seo M.-J."/>
        </authorList>
    </citation>
    <scope>NUCLEOTIDE SEQUENCE [LARGE SCALE GENOMIC DNA]</scope>
    <source>
        <strain evidence="4 5">KIGAM108</strain>
    </source>
</reference>
<dbReference type="GO" id="GO:0008237">
    <property type="term" value="F:metallopeptidase activity"/>
    <property type="evidence" value="ECO:0007669"/>
    <property type="project" value="UniProtKB-KW"/>
</dbReference>
<feature type="transmembrane region" description="Helical" evidence="2">
    <location>
        <begin position="20"/>
        <end position="40"/>
    </location>
</feature>
<dbReference type="Proteomes" id="UP000322791">
    <property type="component" value="Unassembled WGS sequence"/>
</dbReference>
<dbReference type="PANTHER" id="PTHR34978:SF3">
    <property type="entry name" value="SLR0241 PROTEIN"/>
    <property type="match status" value="1"/>
</dbReference>
<dbReference type="CDD" id="cd07341">
    <property type="entry name" value="M56_BlaR1_MecR1_like"/>
    <property type="match status" value="1"/>
</dbReference>
<gene>
    <name evidence="4" type="ORF">FY528_20705</name>
</gene>
<protein>
    <submittedName>
        <fullName evidence="4">M48 family metalloprotease</fullName>
    </submittedName>
</protein>
<keyword evidence="4" id="KW-0645">Protease</keyword>
<accession>A0A5D6UQE0</accession>
<organism evidence="4 5">
    <name type="scientific">Hymenobacter lutimineralis</name>
    <dbReference type="NCBI Taxonomy" id="2606448"/>
    <lineage>
        <taxon>Bacteria</taxon>
        <taxon>Pseudomonadati</taxon>
        <taxon>Bacteroidota</taxon>
        <taxon>Cytophagia</taxon>
        <taxon>Cytophagales</taxon>
        <taxon>Hymenobacteraceae</taxon>
        <taxon>Hymenobacter</taxon>
    </lineage>
</organism>
<evidence type="ECO:0000256" key="1">
    <source>
        <dbReference type="SAM" id="MobiDB-lite"/>
    </source>
</evidence>
<evidence type="ECO:0000256" key="2">
    <source>
        <dbReference type="SAM" id="Phobius"/>
    </source>
</evidence>
<dbReference type="EMBL" id="VTHL01000037">
    <property type="protein sequence ID" value="TYZ05806.1"/>
    <property type="molecule type" value="Genomic_DNA"/>
</dbReference>
<feature type="domain" description="Peptidase M56" evidence="3">
    <location>
        <begin position="83"/>
        <end position="279"/>
    </location>
</feature>
<dbReference type="AlphaFoldDB" id="A0A5D6UQE0"/>
<keyword evidence="4" id="KW-0482">Metalloprotease</keyword>
<feature type="compositionally biased region" description="Pro residues" evidence="1">
    <location>
        <begin position="757"/>
        <end position="768"/>
    </location>
</feature>